<evidence type="ECO:0000256" key="2">
    <source>
        <dbReference type="ARBA" id="ARBA00007274"/>
    </source>
</evidence>
<evidence type="ECO:0000256" key="1">
    <source>
        <dbReference type="ARBA" id="ARBA00004876"/>
    </source>
</evidence>
<name>A0ABV4Y1V3_9CYAN</name>
<comment type="catalytic activity">
    <reaction evidence="8">
        <text>L-serine + acetyl-CoA = O-acetyl-L-serine + CoA</text>
        <dbReference type="Rhea" id="RHEA:24560"/>
        <dbReference type="ChEBI" id="CHEBI:33384"/>
        <dbReference type="ChEBI" id="CHEBI:57287"/>
        <dbReference type="ChEBI" id="CHEBI:57288"/>
        <dbReference type="ChEBI" id="CHEBI:58340"/>
        <dbReference type="EC" id="2.3.1.30"/>
    </reaction>
</comment>
<dbReference type="PANTHER" id="PTHR42811">
    <property type="entry name" value="SERINE ACETYLTRANSFERASE"/>
    <property type="match status" value="1"/>
</dbReference>
<dbReference type="EMBL" id="JBHFNR010000273">
    <property type="protein sequence ID" value="MFB2897973.1"/>
    <property type="molecule type" value="Genomic_DNA"/>
</dbReference>
<keyword evidence="7 9" id="KW-0012">Acyltransferase</keyword>
<dbReference type="Gene3D" id="1.10.3130.10">
    <property type="entry name" value="serine acetyltransferase, domain 1"/>
    <property type="match status" value="1"/>
</dbReference>
<dbReference type="GO" id="GO:0009001">
    <property type="term" value="F:serine O-acetyltransferase activity"/>
    <property type="evidence" value="ECO:0007669"/>
    <property type="project" value="UniProtKB-EC"/>
</dbReference>
<evidence type="ECO:0000313" key="9">
    <source>
        <dbReference type="EMBL" id="MFB2897973.1"/>
    </source>
</evidence>
<evidence type="ECO:0000256" key="6">
    <source>
        <dbReference type="ARBA" id="ARBA00023192"/>
    </source>
</evidence>
<comment type="pathway">
    <text evidence="1">Amino-acid biosynthesis; L-cysteine biosynthesis; L-cysteine from L-serine: step 1/2.</text>
</comment>
<dbReference type="InterPro" id="IPR045304">
    <property type="entry name" value="LbH_SAT"/>
</dbReference>
<dbReference type="Gene3D" id="2.160.10.10">
    <property type="entry name" value="Hexapeptide repeat proteins"/>
    <property type="match status" value="1"/>
</dbReference>
<dbReference type="Pfam" id="PF00132">
    <property type="entry name" value="Hexapep"/>
    <property type="match status" value="1"/>
</dbReference>
<dbReference type="InterPro" id="IPR011004">
    <property type="entry name" value="Trimer_LpxA-like_sf"/>
</dbReference>
<comment type="similarity">
    <text evidence="2">Belongs to the transferase hexapeptide repeat family.</text>
</comment>
<evidence type="ECO:0000256" key="3">
    <source>
        <dbReference type="ARBA" id="ARBA00013266"/>
    </source>
</evidence>
<dbReference type="InterPro" id="IPR042122">
    <property type="entry name" value="Ser_AcTrfase_N_sf"/>
</dbReference>
<dbReference type="RefSeq" id="WP_413267579.1">
    <property type="nucleotide sequence ID" value="NZ_JBHFNR010000273.1"/>
</dbReference>
<evidence type="ECO:0000256" key="7">
    <source>
        <dbReference type="ARBA" id="ARBA00023315"/>
    </source>
</evidence>
<organism evidence="9 10">
    <name type="scientific">Floridaenema flaviceps BLCC-F50</name>
    <dbReference type="NCBI Taxonomy" id="3153642"/>
    <lineage>
        <taxon>Bacteria</taxon>
        <taxon>Bacillati</taxon>
        <taxon>Cyanobacteriota</taxon>
        <taxon>Cyanophyceae</taxon>
        <taxon>Oscillatoriophycideae</taxon>
        <taxon>Aerosakkonematales</taxon>
        <taxon>Aerosakkonemataceae</taxon>
        <taxon>Floridanema</taxon>
        <taxon>Floridanema flaviceps</taxon>
    </lineage>
</organism>
<protein>
    <recommendedName>
        <fullName evidence="3">serine O-acetyltransferase</fullName>
        <ecNumber evidence="3">2.3.1.30</ecNumber>
    </recommendedName>
</protein>
<evidence type="ECO:0000256" key="5">
    <source>
        <dbReference type="ARBA" id="ARBA00022679"/>
    </source>
</evidence>
<evidence type="ECO:0000256" key="8">
    <source>
        <dbReference type="ARBA" id="ARBA00049486"/>
    </source>
</evidence>
<dbReference type="CDD" id="cd03354">
    <property type="entry name" value="LbH_SAT"/>
    <property type="match status" value="1"/>
</dbReference>
<keyword evidence="4" id="KW-0028">Amino-acid biosynthesis</keyword>
<dbReference type="SUPFAM" id="SSF51161">
    <property type="entry name" value="Trimeric LpxA-like enzymes"/>
    <property type="match status" value="1"/>
</dbReference>
<evidence type="ECO:0000256" key="4">
    <source>
        <dbReference type="ARBA" id="ARBA00022605"/>
    </source>
</evidence>
<proteinExistence type="inferred from homology"/>
<comment type="caution">
    <text evidence="9">The sequence shown here is derived from an EMBL/GenBank/DDBJ whole genome shotgun (WGS) entry which is preliminary data.</text>
</comment>
<dbReference type="InterPro" id="IPR001451">
    <property type="entry name" value="Hexapep"/>
</dbReference>
<sequence length="322" mass="35773">MTDVNLYRSMLLEEIHKILNKFLINYTIVRSLNMENIINDVLNLSIADLRSFVQRDPSAMGSFECVISSYLSFKAVMYYRLANRIFYSLPSTSNQCIYLQAIARQISEEAKLLTGIEIHPAATIGSGLVIDHGLGTLIGETCEIGNNCYLLQSVLLGAIGIADNERRKRHPTLGNNIKVGAFAKILGSIKIGDNVEISPGSIIYKDIPSDTRVIVTNELQIHNTTESNLQIYGIILENDGKVCIAGKGLESANFYLLDIDNIKFEGLAVQIYERNDQMAKICIKNNCNINRKIKKLRLCIQKGASEIIISNSLALRKLGISD</sequence>
<keyword evidence="10" id="KW-1185">Reference proteome</keyword>
<dbReference type="EC" id="2.3.1.30" evidence="3"/>
<dbReference type="Proteomes" id="UP001576784">
    <property type="component" value="Unassembled WGS sequence"/>
</dbReference>
<gene>
    <name evidence="9" type="ORF">ACE1CI_34090</name>
</gene>
<reference evidence="9 10" key="1">
    <citation type="submission" date="2024-09" db="EMBL/GenBank/DDBJ databases">
        <title>Floridaenema gen nov. (Aerosakkonemataceae, Aerosakkonematales ord. nov., Cyanobacteria) from benthic tropical and subtropical fresh waters, with the description of four new species.</title>
        <authorList>
            <person name="Moretto J.A."/>
            <person name="Berthold D.E."/>
            <person name="Lefler F.W."/>
            <person name="Huang I.-S."/>
            <person name="Laughinghouse H. IV."/>
        </authorList>
    </citation>
    <scope>NUCLEOTIDE SEQUENCE [LARGE SCALE GENOMIC DNA]</scope>
    <source>
        <strain evidence="9 10">BLCC-F50</strain>
    </source>
</reference>
<keyword evidence="6" id="KW-0198">Cysteine biosynthesis</keyword>
<accession>A0ABV4Y1V3</accession>
<keyword evidence="5 9" id="KW-0808">Transferase</keyword>
<evidence type="ECO:0000313" key="10">
    <source>
        <dbReference type="Proteomes" id="UP001576784"/>
    </source>
</evidence>